<dbReference type="PRINTS" id="PR00955">
    <property type="entry name" value="FLGMOTORFLIM"/>
</dbReference>
<evidence type="ECO:0000256" key="3">
    <source>
        <dbReference type="ARBA" id="ARBA00022475"/>
    </source>
</evidence>
<dbReference type="EMBL" id="JARJFB010000012">
    <property type="protein sequence ID" value="MEA0970332.1"/>
    <property type="molecule type" value="Genomic_DNA"/>
</dbReference>
<evidence type="ECO:0000313" key="14">
    <source>
        <dbReference type="Proteomes" id="UP001291687"/>
    </source>
</evidence>
<feature type="region of interest" description="Disordered" evidence="11">
    <location>
        <begin position="1"/>
        <end position="23"/>
    </location>
</feature>
<keyword evidence="5 10" id="KW-0997">Cell inner membrane</keyword>
<comment type="function">
    <text evidence="9 10">FliM is one of three proteins (FliG, FliN, FliM) that forms the rotor-mounted switch complex (C ring), located at the base of the basal body. This complex interacts with the CheY and CheZ chemotaxis proteins, in addition to contacting components of the motor that determine the direction of flagellar rotation.</text>
</comment>
<accession>A0ABU5NAZ1</accession>
<evidence type="ECO:0000256" key="11">
    <source>
        <dbReference type="SAM" id="MobiDB-lite"/>
    </source>
</evidence>
<dbReference type="PIRSF" id="PIRSF002888">
    <property type="entry name" value="FliM"/>
    <property type="match status" value="1"/>
</dbReference>
<keyword evidence="6 10" id="KW-0283">Flagellar rotation</keyword>
<evidence type="ECO:0000256" key="2">
    <source>
        <dbReference type="ARBA" id="ARBA00021898"/>
    </source>
</evidence>
<keyword evidence="13" id="KW-0969">Cilium</keyword>
<keyword evidence="13" id="KW-0282">Flagellum</keyword>
<keyword evidence="8 10" id="KW-0975">Bacterial flagellum</keyword>
<comment type="subcellular location">
    <subcellularLocation>
        <location evidence="10">Cell inner membrane</location>
        <topology evidence="10">Peripheral membrane protein</topology>
    </subcellularLocation>
    <subcellularLocation>
        <location evidence="10">Bacterial flagellum basal body</location>
    </subcellularLocation>
</comment>
<evidence type="ECO:0000256" key="1">
    <source>
        <dbReference type="ARBA" id="ARBA00011049"/>
    </source>
</evidence>
<evidence type="ECO:0000256" key="7">
    <source>
        <dbReference type="ARBA" id="ARBA00023136"/>
    </source>
</evidence>
<feature type="domain" description="Flagellar motor switch protein FliN-like C-terminal" evidence="12">
    <location>
        <begin position="248"/>
        <end position="317"/>
    </location>
</feature>
<dbReference type="InterPro" id="IPR036429">
    <property type="entry name" value="SpoA-like_sf"/>
</dbReference>
<dbReference type="InterPro" id="IPR001689">
    <property type="entry name" value="Flag_FliM"/>
</dbReference>
<evidence type="ECO:0000256" key="9">
    <source>
        <dbReference type="ARBA" id="ARBA00025044"/>
    </source>
</evidence>
<proteinExistence type="inferred from homology"/>
<dbReference type="RefSeq" id="WP_322776234.1">
    <property type="nucleotide sequence ID" value="NZ_JARJFB010000012.1"/>
</dbReference>
<dbReference type="PANTHER" id="PTHR30034:SF3">
    <property type="entry name" value="FLAGELLAR MOTOR SWITCH PROTEIN FLIM"/>
    <property type="match status" value="1"/>
</dbReference>
<evidence type="ECO:0000259" key="12">
    <source>
        <dbReference type="Pfam" id="PF01052"/>
    </source>
</evidence>
<evidence type="ECO:0000256" key="6">
    <source>
        <dbReference type="ARBA" id="ARBA00022779"/>
    </source>
</evidence>
<name>A0ABU5NAZ1_9RICK</name>
<evidence type="ECO:0000256" key="10">
    <source>
        <dbReference type="PIRNR" id="PIRNR002888"/>
    </source>
</evidence>
<keyword evidence="4 10" id="KW-0145">Chemotaxis</keyword>
<sequence length="320" mass="36329">MTEEEQNKDNAGTKSHKKGNNTLPNNLTGIKAVLEQSLQSYDKLPMLEIIFEKFIRQLSTALRNLTSEPVDVTIEDYKSLRFGGYFDHNKNPISIVIFRAVEWENFGLLILENNMIFSFVDLLLGGKKNTSQVSANDSERILTSIEQGLARQISEIILTELSHAFDQITPTTFNFERLESNPNFVTIARPGDAVIALKLRIEIDEQVKNVELILPYKTIEPIKEQMQQVFLGDKFGSDQEWERMLSESIKGVNLPVEAVITNRISTIEEIAKLKIGDTFIMDHHKDKDIIVRSGPISLFTGKIGKVDNKVAINLKNFFEE</sequence>
<gene>
    <name evidence="13" type="ORF">Megvenef_00291</name>
</gene>
<dbReference type="PANTHER" id="PTHR30034">
    <property type="entry name" value="FLAGELLAR MOTOR SWITCH PROTEIN FLIM"/>
    <property type="match status" value="1"/>
</dbReference>
<dbReference type="CDD" id="cd17908">
    <property type="entry name" value="FliM"/>
    <property type="match status" value="1"/>
</dbReference>
<evidence type="ECO:0000256" key="8">
    <source>
        <dbReference type="ARBA" id="ARBA00023143"/>
    </source>
</evidence>
<organism evidence="13 14">
    <name type="scientific">Candidatus Megaera venefica</name>
    <dbReference type="NCBI Taxonomy" id="2055910"/>
    <lineage>
        <taxon>Bacteria</taxon>
        <taxon>Pseudomonadati</taxon>
        <taxon>Pseudomonadota</taxon>
        <taxon>Alphaproteobacteria</taxon>
        <taxon>Rickettsiales</taxon>
        <taxon>Rickettsiaceae</taxon>
        <taxon>Candidatus Megaera</taxon>
    </lineage>
</organism>
<dbReference type="InterPro" id="IPR028976">
    <property type="entry name" value="CheC-like_sf"/>
</dbReference>
<dbReference type="SUPFAM" id="SSF103039">
    <property type="entry name" value="CheC-like"/>
    <property type="match status" value="1"/>
</dbReference>
<comment type="similarity">
    <text evidence="1 10">Belongs to the FliM family.</text>
</comment>
<dbReference type="Pfam" id="PF01052">
    <property type="entry name" value="FliMN_C"/>
    <property type="match status" value="1"/>
</dbReference>
<reference evidence="13 14" key="1">
    <citation type="submission" date="2023-03" db="EMBL/GenBank/DDBJ databases">
        <title>Host association and intracellularity evolved multiple times independently in the Rickettsiales.</title>
        <authorList>
            <person name="Castelli M."/>
            <person name="Nardi T."/>
            <person name="Gammuto L."/>
            <person name="Bellinzona G."/>
            <person name="Sabaneyeva E."/>
            <person name="Potekhin A."/>
            <person name="Serra V."/>
            <person name="Petroni G."/>
            <person name="Sassera D."/>
        </authorList>
    </citation>
    <scope>NUCLEOTIDE SEQUENCE [LARGE SCALE GENOMIC DNA]</scope>
    <source>
        <strain evidence="13 14">Sr 2-6</strain>
    </source>
</reference>
<dbReference type="Proteomes" id="UP001291687">
    <property type="component" value="Unassembled WGS sequence"/>
</dbReference>
<dbReference type="Gene3D" id="2.30.330.10">
    <property type="entry name" value="SpoA-like"/>
    <property type="match status" value="1"/>
</dbReference>
<evidence type="ECO:0000313" key="13">
    <source>
        <dbReference type="EMBL" id="MEA0970332.1"/>
    </source>
</evidence>
<evidence type="ECO:0000256" key="4">
    <source>
        <dbReference type="ARBA" id="ARBA00022500"/>
    </source>
</evidence>
<keyword evidence="7 10" id="KW-0472">Membrane</keyword>
<dbReference type="Gene3D" id="3.40.1550.10">
    <property type="entry name" value="CheC-like"/>
    <property type="match status" value="1"/>
</dbReference>
<dbReference type="InterPro" id="IPR001543">
    <property type="entry name" value="FliN-like_C"/>
</dbReference>
<protein>
    <recommendedName>
        <fullName evidence="2 10">Flagellar motor switch protein FliM</fullName>
    </recommendedName>
</protein>
<dbReference type="Pfam" id="PF02154">
    <property type="entry name" value="FliM"/>
    <property type="match status" value="1"/>
</dbReference>
<evidence type="ECO:0000256" key="5">
    <source>
        <dbReference type="ARBA" id="ARBA00022519"/>
    </source>
</evidence>
<dbReference type="SUPFAM" id="SSF101801">
    <property type="entry name" value="Surface presentation of antigens (SPOA)"/>
    <property type="match status" value="1"/>
</dbReference>
<keyword evidence="14" id="KW-1185">Reference proteome</keyword>
<comment type="caution">
    <text evidence="13">The sequence shown here is derived from an EMBL/GenBank/DDBJ whole genome shotgun (WGS) entry which is preliminary data.</text>
</comment>
<keyword evidence="3 10" id="KW-1003">Cell membrane</keyword>
<keyword evidence="13" id="KW-0966">Cell projection</keyword>